<reference evidence="1 2" key="1">
    <citation type="journal article" date="2015" name="Genome Announc.">
        <title>Draft Genome Sequence of Cyanobacterium Hassallia byssoidea Strain VB512170, Isolated from Monuments in India.</title>
        <authorList>
            <person name="Singh D."/>
            <person name="Chandrababunaidu M.M."/>
            <person name="Panda A."/>
            <person name="Sen D."/>
            <person name="Bhattacharyya S."/>
            <person name="Adhikary S.P."/>
            <person name="Tripathy S."/>
        </authorList>
    </citation>
    <scope>NUCLEOTIDE SEQUENCE [LARGE SCALE GENOMIC DNA]</scope>
    <source>
        <strain evidence="1 2">VB512170</strain>
    </source>
</reference>
<comment type="caution">
    <text evidence="1">The sequence shown here is derived from an EMBL/GenBank/DDBJ whole genome shotgun (WGS) entry which is preliminary data.</text>
</comment>
<proteinExistence type="predicted"/>
<dbReference type="AlphaFoldDB" id="A0A846HHB9"/>
<sequence>MKKYRCEFCHEWLDQEDYLRHHQEHLKLRPDGQQNEYVTLPPKEREQASLEGIPCIYYHAKCDSYTRMPEEIIRSYLKNPYLYSADMSFCTGCKTHVPCLELVWTETGENMQLYNDRLRAEFSYSQEQSFLKRVWQWLNQSI</sequence>
<dbReference type="RefSeq" id="WP_039754503.1">
    <property type="nucleotide sequence ID" value="NZ_JTCM02000131.1"/>
</dbReference>
<evidence type="ECO:0000313" key="1">
    <source>
        <dbReference type="EMBL" id="NEU76766.1"/>
    </source>
</evidence>
<keyword evidence="2" id="KW-1185">Reference proteome</keyword>
<name>A0A846HHB9_9CYAN</name>
<gene>
    <name evidence="1" type="ORF">PI95_030720</name>
</gene>
<organism evidence="1 2">
    <name type="scientific">Hassallia byssoidea VB512170</name>
    <dbReference type="NCBI Taxonomy" id="1304833"/>
    <lineage>
        <taxon>Bacteria</taxon>
        <taxon>Bacillati</taxon>
        <taxon>Cyanobacteriota</taxon>
        <taxon>Cyanophyceae</taxon>
        <taxon>Nostocales</taxon>
        <taxon>Tolypothrichaceae</taxon>
        <taxon>Hassallia</taxon>
    </lineage>
</organism>
<dbReference type="EMBL" id="JTCM02000131">
    <property type="protein sequence ID" value="NEU76766.1"/>
    <property type="molecule type" value="Genomic_DNA"/>
</dbReference>
<protein>
    <submittedName>
        <fullName evidence="1">Uncharacterized protein</fullName>
    </submittedName>
</protein>
<evidence type="ECO:0000313" key="2">
    <source>
        <dbReference type="Proteomes" id="UP000031549"/>
    </source>
</evidence>
<accession>A0A846HHB9</accession>
<dbReference type="Proteomes" id="UP000031549">
    <property type="component" value="Unassembled WGS sequence"/>
</dbReference>